<evidence type="ECO:0000313" key="3">
    <source>
        <dbReference type="Proteomes" id="UP000558688"/>
    </source>
</evidence>
<dbReference type="AlphaFoldDB" id="A0A8H5AEC2"/>
<feature type="domain" description="Heterokaryon incompatibility" evidence="1">
    <location>
        <begin position="139"/>
        <end position="237"/>
    </location>
</feature>
<dbReference type="EMBL" id="JAAFOW010001231">
    <property type="protein sequence ID" value="KAF5261705.1"/>
    <property type="molecule type" value="Genomic_DNA"/>
</dbReference>
<protein>
    <recommendedName>
        <fullName evidence="1">Heterokaryon incompatibility domain-containing protein</fullName>
    </recommendedName>
</protein>
<sequence length="240" mass="27337">MLQPRLEAVENSLHTDFQHHSTFSSFKQAVEGGCFICTKLWDSVEDASIDGWSNEPGSWLDEKSSMLEECSIGFETSTSSEKVLQLAYEWYEARSDSHESCQRLRSSPKFAPSRLIDISSGDDWKLCLYPRDILDPPDYMTLSYRWAKSPSVVLLNSNLEDFRRGAPISRLLKTFREAITVARRLSIKYLWIDSLCIIQDSTEDWARESLQMHQVYANSACTISVTASEGPDEGLFRKAP</sequence>
<dbReference type="PANTHER" id="PTHR33112:SF10">
    <property type="entry name" value="TOL"/>
    <property type="match status" value="1"/>
</dbReference>
<gene>
    <name evidence="2" type="ORF">FOXYS1_7600</name>
</gene>
<reference evidence="2" key="1">
    <citation type="submission" date="2020-02" db="EMBL/GenBank/DDBJ databases">
        <title>Identification and distribution of gene clusters putatively required for synthesis of sphingolipid metabolism inhibitors in phylogenetically diverse species of the filamentous fungus Fusarium.</title>
        <authorList>
            <person name="Kim H.-S."/>
            <person name="Busman M."/>
            <person name="Brown D.W."/>
            <person name="Divon H."/>
            <person name="Uhlig S."/>
            <person name="Proctor R.H."/>
        </authorList>
    </citation>
    <scope>NUCLEOTIDE SEQUENCE [LARGE SCALE GENOMIC DNA]</scope>
    <source>
        <strain evidence="2">NRRL 39464</strain>
    </source>
</reference>
<proteinExistence type="predicted"/>
<name>A0A8H5AEC2_FUSOX</name>
<evidence type="ECO:0000313" key="2">
    <source>
        <dbReference type="EMBL" id="KAF5261705.1"/>
    </source>
</evidence>
<evidence type="ECO:0000259" key="1">
    <source>
        <dbReference type="Pfam" id="PF06985"/>
    </source>
</evidence>
<dbReference type="Pfam" id="PF06985">
    <property type="entry name" value="HET"/>
    <property type="match status" value="1"/>
</dbReference>
<dbReference type="PANTHER" id="PTHR33112">
    <property type="entry name" value="DOMAIN PROTEIN, PUTATIVE-RELATED"/>
    <property type="match status" value="1"/>
</dbReference>
<dbReference type="Proteomes" id="UP000558688">
    <property type="component" value="Unassembled WGS sequence"/>
</dbReference>
<comment type="caution">
    <text evidence="2">The sequence shown here is derived from an EMBL/GenBank/DDBJ whole genome shotgun (WGS) entry which is preliminary data.</text>
</comment>
<organism evidence="2 3">
    <name type="scientific">Fusarium oxysporum</name>
    <name type="common">Fusarium vascular wilt</name>
    <dbReference type="NCBI Taxonomy" id="5507"/>
    <lineage>
        <taxon>Eukaryota</taxon>
        <taxon>Fungi</taxon>
        <taxon>Dikarya</taxon>
        <taxon>Ascomycota</taxon>
        <taxon>Pezizomycotina</taxon>
        <taxon>Sordariomycetes</taxon>
        <taxon>Hypocreomycetidae</taxon>
        <taxon>Hypocreales</taxon>
        <taxon>Nectriaceae</taxon>
        <taxon>Fusarium</taxon>
        <taxon>Fusarium oxysporum species complex</taxon>
    </lineage>
</organism>
<dbReference type="InterPro" id="IPR010730">
    <property type="entry name" value="HET"/>
</dbReference>
<accession>A0A8H5AEC2</accession>